<protein>
    <submittedName>
        <fullName evidence="1">Uncharacterized protein</fullName>
    </submittedName>
</protein>
<name>A0ACC2XD41_9TREE</name>
<dbReference type="Proteomes" id="UP001243375">
    <property type="component" value="Unassembled WGS sequence"/>
</dbReference>
<organism evidence="1 2">
    <name type="scientific">Naganishia vaughanmartiniae</name>
    <dbReference type="NCBI Taxonomy" id="1424756"/>
    <lineage>
        <taxon>Eukaryota</taxon>
        <taxon>Fungi</taxon>
        <taxon>Dikarya</taxon>
        <taxon>Basidiomycota</taxon>
        <taxon>Agaricomycotina</taxon>
        <taxon>Tremellomycetes</taxon>
        <taxon>Filobasidiales</taxon>
        <taxon>Filobasidiaceae</taxon>
        <taxon>Naganishia</taxon>
    </lineage>
</organism>
<evidence type="ECO:0000313" key="2">
    <source>
        <dbReference type="Proteomes" id="UP001243375"/>
    </source>
</evidence>
<keyword evidence="2" id="KW-1185">Reference proteome</keyword>
<dbReference type="EMBL" id="JASBWU010000005">
    <property type="protein sequence ID" value="KAJ9121520.1"/>
    <property type="molecule type" value="Genomic_DNA"/>
</dbReference>
<evidence type="ECO:0000313" key="1">
    <source>
        <dbReference type="EMBL" id="KAJ9121520.1"/>
    </source>
</evidence>
<accession>A0ACC2XD41</accession>
<sequence>MHPLPLPHSQLLESLGYSSAQLSSSDSNIIDVRPTSTSTQQNTLNNDDDDTLAFLKTLLAESSQVAVETYGAASFCVGNISDDPDIEDVALILGSGDDVDVWKMLGEKLGLDLSNVCDSFFGTGYNHDEPHSRRIGQFTNPSLTSIDIESTTTTTAIAADQPAALPPLIKGTKLYNLLASLNHLQKITVSSRDEGVLLVAFIGERRGVRLGLLGVAETT</sequence>
<gene>
    <name evidence="1" type="ORF">QFC22_002138</name>
</gene>
<reference evidence="1" key="1">
    <citation type="submission" date="2023-04" db="EMBL/GenBank/DDBJ databases">
        <title>Draft Genome sequencing of Naganishia species isolated from polar environments using Oxford Nanopore Technology.</title>
        <authorList>
            <person name="Leo P."/>
            <person name="Venkateswaran K."/>
        </authorList>
    </citation>
    <scope>NUCLEOTIDE SEQUENCE</scope>
    <source>
        <strain evidence="1">MNA-CCFEE 5425</strain>
    </source>
</reference>
<proteinExistence type="predicted"/>
<comment type="caution">
    <text evidence="1">The sequence shown here is derived from an EMBL/GenBank/DDBJ whole genome shotgun (WGS) entry which is preliminary data.</text>
</comment>